<dbReference type="AlphaFoldDB" id="A0LDZ6"/>
<feature type="domain" description="HTH luxR-type" evidence="4">
    <location>
        <begin position="151"/>
        <end position="216"/>
    </location>
</feature>
<dbReference type="PROSITE" id="PS00622">
    <property type="entry name" value="HTH_LUXR_1"/>
    <property type="match status" value="1"/>
</dbReference>
<dbReference type="GO" id="GO:0006355">
    <property type="term" value="P:regulation of DNA-templated transcription"/>
    <property type="evidence" value="ECO:0007669"/>
    <property type="project" value="InterPro"/>
</dbReference>
<name>A0LDZ6_MAGMM</name>
<keyword evidence="3" id="KW-0804">Transcription</keyword>
<dbReference type="OrthoDB" id="9814495at2"/>
<dbReference type="PRINTS" id="PR00038">
    <property type="entry name" value="HTHLUXR"/>
</dbReference>
<evidence type="ECO:0000256" key="2">
    <source>
        <dbReference type="ARBA" id="ARBA00023125"/>
    </source>
</evidence>
<proteinExistence type="predicted"/>
<evidence type="ECO:0000313" key="6">
    <source>
        <dbReference type="Proteomes" id="UP000002586"/>
    </source>
</evidence>
<dbReference type="PANTHER" id="PTHR44688:SF16">
    <property type="entry name" value="DNA-BINDING TRANSCRIPTIONAL ACTIVATOR DEVR_DOSR"/>
    <property type="match status" value="1"/>
</dbReference>
<dbReference type="SMART" id="SM00421">
    <property type="entry name" value="HTH_LUXR"/>
    <property type="match status" value="1"/>
</dbReference>
<dbReference type="Gene3D" id="1.10.10.10">
    <property type="entry name" value="Winged helix-like DNA-binding domain superfamily/Winged helix DNA-binding domain"/>
    <property type="match status" value="1"/>
</dbReference>
<dbReference type="HOGENOM" id="CLU_000445_90_7_5"/>
<dbReference type="Gene3D" id="3.40.50.2300">
    <property type="match status" value="1"/>
</dbReference>
<dbReference type="InterPro" id="IPR016032">
    <property type="entry name" value="Sig_transdc_resp-reg_C-effctor"/>
</dbReference>
<dbReference type="Proteomes" id="UP000002586">
    <property type="component" value="Chromosome"/>
</dbReference>
<dbReference type="SUPFAM" id="SSF46894">
    <property type="entry name" value="C-terminal effector domain of the bipartite response regulators"/>
    <property type="match status" value="1"/>
</dbReference>
<gene>
    <name evidence="5" type="ordered locus">Mmc1_3704</name>
</gene>
<keyword evidence="2" id="KW-0238">DNA-binding</keyword>
<dbReference type="PROSITE" id="PS50043">
    <property type="entry name" value="HTH_LUXR_2"/>
    <property type="match status" value="1"/>
</dbReference>
<dbReference type="InterPro" id="IPR000792">
    <property type="entry name" value="Tscrpt_reg_LuxR_C"/>
</dbReference>
<dbReference type="KEGG" id="mgm:Mmc1_3704"/>
<accession>A0LDZ6</accession>
<keyword evidence="1" id="KW-0805">Transcription regulation</keyword>
<evidence type="ECO:0000256" key="1">
    <source>
        <dbReference type="ARBA" id="ARBA00023015"/>
    </source>
</evidence>
<dbReference type="RefSeq" id="WP_011715242.1">
    <property type="nucleotide sequence ID" value="NC_008576.1"/>
</dbReference>
<reference evidence="6" key="1">
    <citation type="journal article" date="2009" name="Appl. Environ. Microbiol.">
        <title>Complete genome sequence of the chemolithoautotrophic marine magnetotactic coccus strain MC-1.</title>
        <authorList>
            <person name="Schubbe S."/>
            <person name="Williams T.J."/>
            <person name="Xie G."/>
            <person name="Kiss H.E."/>
            <person name="Brettin T.S."/>
            <person name="Martinez D."/>
            <person name="Ross C.A."/>
            <person name="Schuler D."/>
            <person name="Cox B.L."/>
            <person name="Nealson K.H."/>
            <person name="Bazylinski D.A."/>
        </authorList>
    </citation>
    <scope>NUCLEOTIDE SEQUENCE [LARGE SCALE GENOMIC DNA]</scope>
    <source>
        <strain evidence="6">ATCC BAA-1437 / JCM 17883 / MC-1</strain>
    </source>
</reference>
<evidence type="ECO:0000259" key="4">
    <source>
        <dbReference type="PROSITE" id="PS50043"/>
    </source>
</evidence>
<sequence>MSKSVMELIVFTQPTIQARLLIAYLEREMGRACTQQAGTAPTAFTVRSSLGSVLWIWDWQQSGDKERIFSLLSNQSGAVPLVLLINLPDDISLELRALQSGIRGVVTFDTPLEQLIRAVEAVERGELWFSRKTLTRGLIERGPQSGTLPKRSHWPNGITSREAEILRLITSGCSNKRIAYELGISLHTVKAHTYNLYRKIDASNRMDAANWAEMNLWNQG</sequence>
<keyword evidence="6" id="KW-1185">Reference proteome</keyword>
<dbReference type="InterPro" id="IPR036388">
    <property type="entry name" value="WH-like_DNA-bd_sf"/>
</dbReference>
<evidence type="ECO:0000256" key="3">
    <source>
        <dbReference type="ARBA" id="ARBA00023163"/>
    </source>
</evidence>
<dbReference type="CDD" id="cd06170">
    <property type="entry name" value="LuxR_C_like"/>
    <property type="match status" value="1"/>
</dbReference>
<dbReference type="EMBL" id="CP000471">
    <property type="protein sequence ID" value="ABK46189.1"/>
    <property type="molecule type" value="Genomic_DNA"/>
</dbReference>
<reference evidence="5 6" key="2">
    <citation type="journal article" date="2012" name="Int. J. Syst. Evol. Microbiol.">
        <title>Magnetococcus marinus gen. nov., sp. nov., a marine, magnetotactic bacterium that represents a novel lineage (Magnetococcaceae fam. nov.; Magnetococcales ord. nov.) at the base of the Alphaproteobacteria.</title>
        <authorList>
            <person name="Bazylinski D.A."/>
            <person name="Williams T.J."/>
            <person name="Lefevre C.T."/>
            <person name="Berg R.J."/>
            <person name="Zhang C.L."/>
            <person name="Bowser S.S."/>
            <person name="Dean A.J."/>
            <person name="Beveridge T.J."/>
        </authorList>
    </citation>
    <scope>NUCLEOTIDE SEQUENCE [LARGE SCALE GENOMIC DNA]</scope>
    <source>
        <strain evidence="6">ATCC BAA-1437 / JCM 17883 / MC-1</strain>
    </source>
</reference>
<dbReference type="Pfam" id="PF00196">
    <property type="entry name" value="GerE"/>
    <property type="match status" value="1"/>
</dbReference>
<dbReference type="STRING" id="156889.Mmc1_3704"/>
<dbReference type="eggNOG" id="COG2197">
    <property type="taxonomic scope" value="Bacteria"/>
</dbReference>
<evidence type="ECO:0000313" key="5">
    <source>
        <dbReference type="EMBL" id="ABK46189.1"/>
    </source>
</evidence>
<protein>
    <submittedName>
        <fullName evidence="5">Transcriptional regulator, LuxR family</fullName>
    </submittedName>
</protein>
<organism evidence="5 6">
    <name type="scientific">Magnetococcus marinus (strain ATCC BAA-1437 / JCM 17883 / MC-1)</name>
    <dbReference type="NCBI Taxonomy" id="156889"/>
    <lineage>
        <taxon>Bacteria</taxon>
        <taxon>Pseudomonadati</taxon>
        <taxon>Pseudomonadota</taxon>
        <taxon>Magnetococcia</taxon>
        <taxon>Magnetococcales</taxon>
        <taxon>Magnetococcaceae</taxon>
        <taxon>Magnetococcus</taxon>
    </lineage>
</organism>
<dbReference type="GO" id="GO:0003677">
    <property type="term" value="F:DNA binding"/>
    <property type="evidence" value="ECO:0007669"/>
    <property type="project" value="UniProtKB-KW"/>
</dbReference>
<dbReference type="PANTHER" id="PTHR44688">
    <property type="entry name" value="DNA-BINDING TRANSCRIPTIONAL ACTIVATOR DEVR_DOSR"/>
    <property type="match status" value="1"/>
</dbReference>